<evidence type="ECO:0000313" key="2">
    <source>
        <dbReference type="Proteomes" id="UP000835052"/>
    </source>
</evidence>
<protein>
    <submittedName>
        <fullName evidence="1">Uncharacterized protein</fullName>
    </submittedName>
</protein>
<keyword evidence="2" id="KW-1185">Reference proteome</keyword>
<accession>A0A8S1GS23</accession>
<name>A0A8S1GS23_9PELO</name>
<proteinExistence type="predicted"/>
<organism evidence="1 2">
    <name type="scientific">Caenorhabditis auriculariae</name>
    <dbReference type="NCBI Taxonomy" id="2777116"/>
    <lineage>
        <taxon>Eukaryota</taxon>
        <taxon>Metazoa</taxon>
        <taxon>Ecdysozoa</taxon>
        <taxon>Nematoda</taxon>
        <taxon>Chromadorea</taxon>
        <taxon>Rhabditida</taxon>
        <taxon>Rhabditina</taxon>
        <taxon>Rhabditomorpha</taxon>
        <taxon>Rhabditoidea</taxon>
        <taxon>Rhabditidae</taxon>
        <taxon>Peloderinae</taxon>
        <taxon>Caenorhabditis</taxon>
    </lineage>
</organism>
<sequence>MWLTWLIFFIFDRDPPDKIVETNRKIQIASADSLAIFTVEPASDFLQLQNGGRNKTNVTSEIIFLSPFDDPDYFIYRIDNNDDNDHGGDDGGAAHAERCVEEIWASSDDEIDLLDLLFWGDDTDDDLTENIYDEELSVTSSSGSSIFQLPQQEYQATEAREDEDGVPFRRLFRISSRQFSTPYQPFEQEDEVGEPYQRLFQINSSRSSGSDRFFESYSTSEDSAIEDAERIFHALSIVKRLIHSKGLKQVQVKMKRCKIVSL</sequence>
<dbReference type="AlphaFoldDB" id="A0A8S1GS23"/>
<evidence type="ECO:0000313" key="1">
    <source>
        <dbReference type="EMBL" id="CAD6185493.1"/>
    </source>
</evidence>
<dbReference type="EMBL" id="CAJGYM010000002">
    <property type="protein sequence ID" value="CAD6185493.1"/>
    <property type="molecule type" value="Genomic_DNA"/>
</dbReference>
<gene>
    <name evidence="1" type="ORF">CAUJ_LOCUS1412</name>
</gene>
<reference evidence="1" key="1">
    <citation type="submission" date="2020-10" db="EMBL/GenBank/DDBJ databases">
        <authorList>
            <person name="Kikuchi T."/>
        </authorList>
    </citation>
    <scope>NUCLEOTIDE SEQUENCE</scope>
    <source>
        <strain evidence="1">NKZ352</strain>
    </source>
</reference>
<dbReference type="Proteomes" id="UP000835052">
    <property type="component" value="Unassembled WGS sequence"/>
</dbReference>
<comment type="caution">
    <text evidence="1">The sequence shown here is derived from an EMBL/GenBank/DDBJ whole genome shotgun (WGS) entry which is preliminary data.</text>
</comment>